<feature type="transmembrane region" description="Helical" evidence="1">
    <location>
        <begin position="7"/>
        <end position="26"/>
    </location>
</feature>
<dbReference type="AlphaFoldDB" id="A0A9X8D1J1"/>
<keyword evidence="1" id="KW-0472">Membrane</keyword>
<gene>
    <name evidence="2" type="ORF">D3H34_22700</name>
</gene>
<dbReference type="RefSeq" id="WP_119556510.1">
    <property type="nucleotide sequence ID" value="NZ_QXMN01000034.1"/>
</dbReference>
<evidence type="ECO:0000256" key="1">
    <source>
        <dbReference type="SAM" id="Phobius"/>
    </source>
</evidence>
<dbReference type="OrthoDB" id="8910936at2"/>
<reference evidence="2 3" key="1">
    <citation type="submission" date="2018-09" db="EMBL/GenBank/DDBJ databases">
        <title>Acidovorax cavernicola nov. sp. isolated from Gruta de las Maravillas (Aracena, Spain).</title>
        <authorList>
            <person name="Jurado V."/>
            <person name="Gutierrez-Patricio S."/>
            <person name="Gonzalez-Pimentel J.L."/>
            <person name="Miller A.Z."/>
            <person name="Laiz L."/>
            <person name="Saiz-Jimenez C."/>
        </authorList>
    </citation>
    <scope>NUCLEOTIDE SEQUENCE [LARGE SCALE GENOMIC DNA]</scope>
    <source>
        <strain evidence="2 3">1011MAR4D40.2</strain>
    </source>
</reference>
<keyword evidence="1" id="KW-1133">Transmembrane helix</keyword>
<dbReference type="EMBL" id="QXMN01000034">
    <property type="protein sequence ID" value="RIX76230.1"/>
    <property type="molecule type" value="Genomic_DNA"/>
</dbReference>
<dbReference type="Proteomes" id="UP000265619">
    <property type="component" value="Unassembled WGS sequence"/>
</dbReference>
<accession>A0A9X8D1J1</accession>
<organism evidence="2 3">
    <name type="scientific">Acidovorax cavernicola</name>
    <dbReference type="NCBI Taxonomy" id="1675792"/>
    <lineage>
        <taxon>Bacteria</taxon>
        <taxon>Pseudomonadati</taxon>
        <taxon>Pseudomonadota</taxon>
        <taxon>Betaproteobacteria</taxon>
        <taxon>Burkholderiales</taxon>
        <taxon>Comamonadaceae</taxon>
        <taxon>Acidovorax</taxon>
    </lineage>
</organism>
<protein>
    <recommendedName>
        <fullName evidence="4">DUF2892 domain-containing protein</fullName>
    </recommendedName>
</protein>
<keyword evidence="1" id="KW-0812">Transmembrane</keyword>
<evidence type="ECO:0000313" key="3">
    <source>
        <dbReference type="Proteomes" id="UP000265619"/>
    </source>
</evidence>
<name>A0A9X8D1J1_9BURK</name>
<comment type="caution">
    <text evidence="2">The sequence shown here is derived from an EMBL/GenBank/DDBJ whole genome shotgun (WGS) entry which is preliminary data.</text>
</comment>
<evidence type="ECO:0000313" key="2">
    <source>
        <dbReference type="EMBL" id="RIX76230.1"/>
    </source>
</evidence>
<feature type="transmembrane region" description="Helical" evidence="1">
    <location>
        <begin position="32"/>
        <end position="57"/>
    </location>
</feature>
<proteinExistence type="predicted"/>
<keyword evidence="3" id="KW-1185">Reference proteome</keyword>
<evidence type="ECO:0008006" key="4">
    <source>
        <dbReference type="Google" id="ProtNLM"/>
    </source>
</evidence>
<sequence length="77" mass="8267">MCSLSITWHLLRGAGALALIAMAVLLSQEHPWIAPPAIVGALLLLRGCPMCWLVGLLERLSARKTQTASDTTSQRVS</sequence>